<reference evidence="2" key="1">
    <citation type="submission" date="2021-03" db="EMBL/GenBank/DDBJ databases">
        <authorList>
            <person name="Bekaert M."/>
        </authorList>
    </citation>
    <scope>NUCLEOTIDE SEQUENCE</scope>
</reference>
<keyword evidence="1" id="KW-1133">Transmembrane helix</keyword>
<evidence type="ECO:0000313" key="2">
    <source>
        <dbReference type="EMBL" id="CAG2226208.1"/>
    </source>
</evidence>
<accession>A0A8S3SYI7</accession>
<keyword evidence="1" id="KW-0472">Membrane</keyword>
<gene>
    <name evidence="2" type="ORF">MEDL_39305</name>
</gene>
<evidence type="ECO:0000256" key="1">
    <source>
        <dbReference type="SAM" id="Phobius"/>
    </source>
</evidence>
<organism evidence="2 3">
    <name type="scientific">Mytilus edulis</name>
    <name type="common">Blue mussel</name>
    <dbReference type="NCBI Taxonomy" id="6550"/>
    <lineage>
        <taxon>Eukaryota</taxon>
        <taxon>Metazoa</taxon>
        <taxon>Spiralia</taxon>
        <taxon>Lophotrochozoa</taxon>
        <taxon>Mollusca</taxon>
        <taxon>Bivalvia</taxon>
        <taxon>Autobranchia</taxon>
        <taxon>Pteriomorphia</taxon>
        <taxon>Mytilida</taxon>
        <taxon>Mytiloidea</taxon>
        <taxon>Mytilidae</taxon>
        <taxon>Mytilinae</taxon>
        <taxon>Mytilus</taxon>
    </lineage>
</organism>
<dbReference type="EMBL" id="CAJPWZ010001879">
    <property type="protein sequence ID" value="CAG2226208.1"/>
    <property type="molecule type" value="Genomic_DNA"/>
</dbReference>
<proteinExistence type="predicted"/>
<keyword evidence="3" id="KW-1185">Reference proteome</keyword>
<evidence type="ECO:0000313" key="3">
    <source>
        <dbReference type="Proteomes" id="UP000683360"/>
    </source>
</evidence>
<comment type="caution">
    <text evidence="2">The sequence shown here is derived from an EMBL/GenBank/DDBJ whole genome shotgun (WGS) entry which is preliminary data.</text>
</comment>
<sequence>MKKSDVIVHHGLVFYPSKYLEYSSSNGSFLTIIYTGVDDINVSYTCISDVFSFDAVLKLNESNYIVLPDQQRTDITWSLKETTCVNISFQHIYPMPECELLHNETLLSTTYSSNSHMTDIFYKNASISLINNAKICGGNIELRCTLMCLRIESGRKNVLPACNEKHFKITTVRNMLVLCIAAAVFVTTCIAVAVCLIRSKRKVLLKPENEEYNYLQVKQI</sequence>
<protein>
    <submittedName>
        <fullName evidence="2">Uncharacterized protein</fullName>
    </submittedName>
</protein>
<feature type="transmembrane region" description="Helical" evidence="1">
    <location>
        <begin position="175"/>
        <end position="197"/>
    </location>
</feature>
<name>A0A8S3SYI7_MYTED</name>
<dbReference type="OrthoDB" id="10460714at2759"/>
<dbReference type="AlphaFoldDB" id="A0A8S3SYI7"/>
<dbReference type="Proteomes" id="UP000683360">
    <property type="component" value="Unassembled WGS sequence"/>
</dbReference>
<keyword evidence="1" id="KW-0812">Transmembrane</keyword>